<organism evidence="2 3">
    <name type="scientific">Rhodanobacter aciditrophus</name>
    <dbReference type="NCBI Taxonomy" id="1623218"/>
    <lineage>
        <taxon>Bacteria</taxon>
        <taxon>Pseudomonadati</taxon>
        <taxon>Pseudomonadota</taxon>
        <taxon>Gammaproteobacteria</taxon>
        <taxon>Lysobacterales</taxon>
        <taxon>Rhodanobacteraceae</taxon>
        <taxon>Rhodanobacter</taxon>
    </lineage>
</organism>
<keyword evidence="1" id="KW-0732">Signal</keyword>
<dbReference type="NCBIfam" id="TIGR02001">
    <property type="entry name" value="gcw_chp"/>
    <property type="match status" value="1"/>
</dbReference>
<feature type="signal peptide" evidence="1">
    <location>
        <begin position="1"/>
        <end position="21"/>
    </location>
</feature>
<name>A0ABW4AVB7_9GAMM</name>
<dbReference type="EMBL" id="JBHTMN010000002">
    <property type="protein sequence ID" value="MFD1381860.1"/>
    <property type="molecule type" value="Genomic_DNA"/>
</dbReference>
<gene>
    <name evidence="2" type="ORF">ACFQ45_00660</name>
</gene>
<dbReference type="RefSeq" id="WP_377364286.1">
    <property type="nucleotide sequence ID" value="NZ_JBHTMN010000002.1"/>
</dbReference>
<evidence type="ECO:0000313" key="2">
    <source>
        <dbReference type="EMBL" id="MFD1381860.1"/>
    </source>
</evidence>
<dbReference type="Pfam" id="PF09694">
    <property type="entry name" value="Gcw_chp"/>
    <property type="match status" value="1"/>
</dbReference>
<feature type="chain" id="PRO_5046440309" evidence="1">
    <location>
        <begin position="22"/>
        <end position="263"/>
    </location>
</feature>
<reference evidence="3" key="1">
    <citation type="journal article" date="2019" name="Int. J. Syst. Evol. Microbiol.">
        <title>The Global Catalogue of Microorganisms (GCM) 10K type strain sequencing project: providing services to taxonomists for standard genome sequencing and annotation.</title>
        <authorList>
            <consortium name="The Broad Institute Genomics Platform"/>
            <consortium name="The Broad Institute Genome Sequencing Center for Infectious Disease"/>
            <person name="Wu L."/>
            <person name="Ma J."/>
        </authorList>
    </citation>
    <scope>NUCLEOTIDE SEQUENCE [LARGE SCALE GENOMIC DNA]</scope>
    <source>
        <strain evidence="3">JCM 30774</strain>
    </source>
</reference>
<keyword evidence="3" id="KW-1185">Reference proteome</keyword>
<sequence length="263" mass="29377">MKELKKIVLPALLISLTTSQAFSEEASDINLAAAQTGKLAPPNDGALILGMSLTSNYIIGGNTQTNNKPAFQPFIEYNAPQGYYLGAWGSSGICDCAHTPYGLYKVDENEYEYDIYVGYRARLTERLNVDLNAWRFAYDDTGHFGNTLNAKVNYRLTPKFDLGLLVKYYTNFDNTLLSQQASYALSEQWRVSGAYEGWTQSKTTGAISQDSSDRNWNVGISKQLDRAWSLDVRAYGANFADVWTGEDETRYVMTVTAITDLLH</sequence>
<evidence type="ECO:0000256" key="1">
    <source>
        <dbReference type="SAM" id="SignalP"/>
    </source>
</evidence>
<evidence type="ECO:0000313" key="3">
    <source>
        <dbReference type="Proteomes" id="UP001597059"/>
    </source>
</evidence>
<comment type="caution">
    <text evidence="2">The sequence shown here is derived from an EMBL/GenBank/DDBJ whole genome shotgun (WGS) entry which is preliminary data.</text>
</comment>
<dbReference type="Proteomes" id="UP001597059">
    <property type="component" value="Unassembled WGS sequence"/>
</dbReference>
<dbReference type="InterPro" id="IPR010239">
    <property type="entry name" value="CHP02001"/>
</dbReference>
<proteinExistence type="predicted"/>
<protein>
    <submittedName>
        <fullName evidence="2">TorF family putative porin</fullName>
    </submittedName>
</protein>
<accession>A0ABW4AVB7</accession>